<keyword evidence="11" id="KW-0239">DNA-directed DNA polymerase</keyword>
<dbReference type="GO" id="GO:0032196">
    <property type="term" value="P:transposition"/>
    <property type="evidence" value="ECO:0007669"/>
    <property type="project" value="UniProtKB-KW"/>
</dbReference>
<dbReference type="GO" id="GO:0003887">
    <property type="term" value="F:DNA-directed DNA polymerase activity"/>
    <property type="evidence" value="ECO:0007669"/>
    <property type="project" value="UniProtKB-KW"/>
</dbReference>
<evidence type="ECO:0000256" key="6">
    <source>
        <dbReference type="ARBA" id="ARBA00022801"/>
    </source>
</evidence>
<keyword evidence="3" id="KW-0540">Nuclease</keyword>
<comment type="catalytic activity">
    <reaction evidence="13">
        <text>DNA(n) + a 2'-deoxyribonucleoside 5'-triphosphate = DNA(n+1) + diphosphate</text>
        <dbReference type="Rhea" id="RHEA:22508"/>
        <dbReference type="Rhea" id="RHEA-COMP:17339"/>
        <dbReference type="Rhea" id="RHEA-COMP:17340"/>
        <dbReference type="ChEBI" id="CHEBI:33019"/>
        <dbReference type="ChEBI" id="CHEBI:61560"/>
        <dbReference type="ChEBI" id="CHEBI:173112"/>
        <dbReference type="EC" id="2.7.7.49"/>
    </reaction>
</comment>
<dbReference type="GO" id="GO:0046872">
    <property type="term" value="F:metal ion binding"/>
    <property type="evidence" value="ECO:0007669"/>
    <property type="project" value="UniProtKB-KW"/>
</dbReference>
<evidence type="ECO:0000256" key="13">
    <source>
        <dbReference type="ARBA" id="ARBA00048173"/>
    </source>
</evidence>
<dbReference type="PROSITE" id="PS50994">
    <property type="entry name" value="INTEGRASE"/>
    <property type="match status" value="1"/>
</dbReference>
<keyword evidence="11" id="KW-0808">Transferase</keyword>
<keyword evidence="12" id="KW-0233">DNA recombination</keyword>
<evidence type="ECO:0000256" key="14">
    <source>
        <dbReference type="ARBA" id="ARBA00049244"/>
    </source>
</evidence>
<dbReference type="GO" id="GO:0005634">
    <property type="term" value="C:nucleus"/>
    <property type="evidence" value="ECO:0007669"/>
    <property type="project" value="UniProtKB-ARBA"/>
</dbReference>
<keyword evidence="4" id="KW-0479">Metal-binding</keyword>
<evidence type="ECO:0000256" key="8">
    <source>
        <dbReference type="ARBA" id="ARBA00022884"/>
    </source>
</evidence>
<accession>A0A9Q3C7Y7</accession>
<keyword evidence="10" id="KW-0695">RNA-directed DNA polymerase</keyword>
<evidence type="ECO:0000256" key="11">
    <source>
        <dbReference type="ARBA" id="ARBA00022932"/>
    </source>
</evidence>
<evidence type="ECO:0000256" key="9">
    <source>
        <dbReference type="ARBA" id="ARBA00022908"/>
    </source>
</evidence>
<dbReference type="OrthoDB" id="3243429at2759"/>
<dbReference type="InterPro" id="IPR012337">
    <property type="entry name" value="RNaseH-like_sf"/>
</dbReference>
<evidence type="ECO:0000313" key="16">
    <source>
        <dbReference type="EMBL" id="MBW0478340.1"/>
    </source>
</evidence>
<dbReference type="GO" id="GO:0003723">
    <property type="term" value="F:RNA binding"/>
    <property type="evidence" value="ECO:0007669"/>
    <property type="project" value="UniProtKB-KW"/>
</dbReference>
<gene>
    <name evidence="16" type="ORF">O181_018055</name>
</gene>
<keyword evidence="6" id="KW-0378">Hydrolase</keyword>
<dbReference type="Proteomes" id="UP000765509">
    <property type="component" value="Unassembled WGS sequence"/>
</dbReference>
<dbReference type="GO" id="GO:0015074">
    <property type="term" value="P:DNA integration"/>
    <property type="evidence" value="ECO:0007669"/>
    <property type="project" value="UniProtKB-KW"/>
</dbReference>
<dbReference type="EMBL" id="AVOT02005150">
    <property type="protein sequence ID" value="MBW0478340.1"/>
    <property type="molecule type" value="Genomic_DNA"/>
</dbReference>
<evidence type="ECO:0000259" key="15">
    <source>
        <dbReference type="PROSITE" id="PS50994"/>
    </source>
</evidence>
<keyword evidence="2" id="KW-0548">Nucleotidyltransferase</keyword>
<protein>
    <recommendedName>
        <fullName evidence="15">Integrase catalytic domain-containing protein</fullName>
    </recommendedName>
</protein>
<dbReference type="InterPro" id="IPR039537">
    <property type="entry name" value="Retrotran_Ty1/copia-like"/>
</dbReference>
<dbReference type="SUPFAM" id="SSF53098">
    <property type="entry name" value="Ribonuclease H-like"/>
    <property type="match status" value="1"/>
</dbReference>
<feature type="domain" description="Integrase catalytic" evidence="15">
    <location>
        <begin position="1"/>
        <end position="107"/>
    </location>
</feature>
<keyword evidence="17" id="KW-1185">Reference proteome</keyword>
<dbReference type="InterPro" id="IPR001584">
    <property type="entry name" value="Integrase_cat-core"/>
</dbReference>
<dbReference type="InterPro" id="IPR036397">
    <property type="entry name" value="RNaseH_sf"/>
</dbReference>
<dbReference type="AlphaFoldDB" id="A0A9Q3C7Y7"/>
<sequence length="113" mass="12738">MGKKQDRKLKKLVLDKGGEFQNNNFKNLAETDSFIHIFAPTEAPEHNGFAARANHTILEKSCCMLNSNNLSDCYWAEAITTGTYLSNILLTPSRNNHSPYSIWSKASPKIQNH</sequence>
<reference evidence="16" key="1">
    <citation type="submission" date="2021-03" db="EMBL/GenBank/DDBJ databases">
        <title>Draft genome sequence of rust myrtle Austropuccinia psidii MF-1, a brazilian biotype.</title>
        <authorList>
            <person name="Quecine M.C."/>
            <person name="Pachon D.M.R."/>
            <person name="Bonatelli M.L."/>
            <person name="Correr F.H."/>
            <person name="Franceschini L.M."/>
            <person name="Leite T.F."/>
            <person name="Margarido G.R.A."/>
            <person name="Almeida C.A."/>
            <person name="Ferrarezi J.A."/>
            <person name="Labate C.A."/>
        </authorList>
    </citation>
    <scope>NUCLEOTIDE SEQUENCE</scope>
    <source>
        <strain evidence="16">MF-1</strain>
    </source>
</reference>
<keyword evidence="9" id="KW-0229">DNA integration</keyword>
<evidence type="ECO:0000256" key="5">
    <source>
        <dbReference type="ARBA" id="ARBA00022759"/>
    </source>
</evidence>
<dbReference type="GO" id="GO:0003964">
    <property type="term" value="F:RNA-directed DNA polymerase activity"/>
    <property type="evidence" value="ECO:0007669"/>
    <property type="project" value="UniProtKB-KW"/>
</dbReference>
<dbReference type="GO" id="GO:0004519">
    <property type="term" value="F:endonuclease activity"/>
    <property type="evidence" value="ECO:0007669"/>
    <property type="project" value="UniProtKB-KW"/>
</dbReference>
<dbReference type="GO" id="GO:0016787">
    <property type="term" value="F:hydrolase activity"/>
    <property type="evidence" value="ECO:0007669"/>
    <property type="project" value="UniProtKB-KW"/>
</dbReference>
<evidence type="ECO:0000256" key="10">
    <source>
        <dbReference type="ARBA" id="ARBA00022918"/>
    </source>
</evidence>
<dbReference type="Gene3D" id="3.30.420.10">
    <property type="entry name" value="Ribonuclease H-like superfamily/Ribonuclease H"/>
    <property type="match status" value="1"/>
</dbReference>
<proteinExistence type="predicted"/>
<keyword evidence="1" id="KW-0815">Transposition</keyword>
<dbReference type="PANTHER" id="PTHR42648:SF11">
    <property type="entry name" value="TRANSPOSON TY4-P GAG-POL POLYPROTEIN"/>
    <property type="match status" value="1"/>
</dbReference>
<organism evidence="16 17">
    <name type="scientific">Austropuccinia psidii MF-1</name>
    <dbReference type="NCBI Taxonomy" id="1389203"/>
    <lineage>
        <taxon>Eukaryota</taxon>
        <taxon>Fungi</taxon>
        <taxon>Dikarya</taxon>
        <taxon>Basidiomycota</taxon>
        <taxon>Pucciniomycotina</taxon>
        <taxon>Pucciniomycetes</taxon>
        <taxon>Pucciniales</taxon>
        <taxon>Sphaerophragmiaceae</taxon>
        <taxon>Austropuccinia</taxon>
    </lineage>
</organism>
<keyword evidence="7" id="KW-0460">Magnesium</keyword>
<comment type="caution">
    <text evidence="16">The sequence shown here is derived from an EMBL/GenBank/DDBJ whole genome shotgun (WGS) entry which is preliminary data.</text>
</comment>
<evidence type="ECO:0000256" key="12">
    <source>
        <dbReference type="ARBA" id="ARBA00023172"/>
    </source>
</evidence>
<keyword evidence="8" id="KW-0694">RNA-binding</keyword>
<evidence type="ECO:0000256" key="7">
    <source>
        <dbReference type="ARBA" id="ARBA00022842"/>
    </source>
</evidence>
<dbReference type="PANTHER" id="PTHR42648">
    <property type="entry name" value="TRANSPOSASE, PUTATIVE-RELATED"/>
    <property type="match status" value="1"/>
</dbReference>
<dbReference type="GO" id="GO:0006310">
    <property type="term" value="P:DNA recombination"/>
    <property type="evidence" value="ECO:0007669"/>
    <property type="project" value="UniProtKB-KW"/>
</dbReference>
<name>A0A9Q3C7Y7_9BASI</name>
<keyword evidence="5" id="KW-0255">Endonuclease</keyword>
<evidence type="ECO:0000313" key="17">
    <source>
        <dbReference type="Proteomes" id="UP000765509"/>
    </source>
</evidence>
<evidence type="ECO:0000256" key="3">
    <source>
        <dbReference type="ARBA" id="ARBA00022722"/>
    </source>
</evidence>
<comment type="catalytic activity">
    <reaction evidence="14">
        <text>DNA(n) + a 2'-deoxyribonucleoside 5'-triphosphate = DNA(n+1) + diphosphate</text>
        <dbReference type="Rhea" id="RHEA:22508"/>
        <dbReference type="Rhea" id="RHEA-COMP:17339"/>
        <dbReference type="Rhea" id="RHEA-COMP:17340"/>
        <dbReference type="ChEBI" id="CHEBI:33019"/>
        <dbReference type="ChEBI" id="CHEBI:61560"/>
        <dbReference type="ChEBI" id="CHEBI:173112"/>
        <dbReference type="EC" id="2.7.7.7"/>
    </reaction>
</comment>
<evidence type="ECO:0000256" key="2">
    <source>
        <dbReference type="ARBA" id="ARBA00022695"/>
    </source>
</evidence>
<evidence type="ECO:0000256" key="4">
    <source>
        <dbReference type="ARBA" id="ARBA00022723"/>
    </source>
</evidence>
<evidence type="ECO:0000256" key="1">
    <source>
        <dbReference type="ARBA" id="ARBA00022578"/>
    </source>
</evidence>